<dbReference type="GO" id="GO:0016616">
    <property type="term" value="F:oxidoreductase activity, acting on the CH-OH group of donors, NAD or NADP as acceptor"/>
    <property type="evidence" value="ECO:0007669"/>
    <property type="project" value="UniProtKB-ARBA"/>
</dbReference>
<dbReference type="FunFam" id="3.40.50.720:FF:000173">
    <property type="entry name" value="3-oxoacyl-[acyl-carrier protein] reductase"/>
    <property type="match status" value="1"/>
</dbReference>
<dbReference type="InterPro" id="IPR036291">
    <property type="entry name" value="NAD(P)-bd_dom_sf"/>
</dbReference>
<feature type="domain" description="Ketoreductase" evidence="3">
    <location>
        <begin position="12"/>
        <end position="203"/>
    </location>
</feature>
<sequence length="259" mass="26923">MTTRNPMSLAGRTVLVTGAGQGIGLGVATLAAELGANVVLADMNAAGLEAASAAFSPERVLTGAGDVADPDFVEDLVAQASSRFGVVDGLVNTAGITRPAMIDKMTLAQWDQVLRVHLTGAFLCMQAVGRRLIARHKAGEPVPAAIVNVSSDAGRQGTIGQINYSAAKAGILGATMSAAREWARYGIRTNTVSFGVVETPMTEVVRSEKFRDTYLAKIPLGRWSTPEEVSPPVCFLLSEAASFITGQSLSVNGGSEMNA</sequence>
<dbReference type="OrthoDB" id="9805986at2"/>
<dbReference type="EMBL" id="LABY01000150">
    <property type="protein sequence ID" value="KMO33577.1"/>
    <property type="molecule type" value="Genomic_DNA"/>
</dbReference>
<comment type="similarity">
    <text evidence="1">Belongs to the short-chain dehydrogenases/reductases (SDR) family.</text>
</comment>
<dbReference type="Pfam" id="PF13561">
    <property type="entry name" value="adh_short_C2"/>
    <property type="match status" value="1"/>
</dbReference>
<evidence type="ECO:0000313" key="5">
    <source>
        <dbReference type="Proteomes" id="UP000035955"/>
    </source>
</evidence>
<proteinExistence type="inferred from homology"/>
<dbReference type="GO" id="GO:0030497">
    <property type="term" value="P:fatty acid elongation"/>
    <property type="evidence" value="ECO:0007669"/>
    <property type="project" value="TreeGrafter"/>
</dbReference>
<organism evidence="4 5">
    <name type="scientific">Methylobacterium variabile</name>
    <dbReference type="NCBI Taxonomy" id="298794"/>
    <lineage>
        <taxon>Bacteria</taxon>
        <taxon>Pseudomonadati</taxon>
        <taxon>Pseudomonadota</taxon>
        <taxon>Alphaproteobacteria</taxon>
        <taxon>Hyphomicrobiales</taxon>
        <taxon>Methylobacteriaceae</taxon>
        <taxon>Methylobacterium</taxon>
    </lineage>
</organism>
<dbReference type="InterPro" id="IPR002347">
    <property type="entry name" value="SDR_fam"/>
</dbReference>
<gene>
    <name evidence="4" type="ORF">VQ02_20535</name>
</gene>
<dbReference type="PANTHER" id="PTHR42760">
    <property type="entry name" value="SHORT-CHAIN DEHYDROGENASES/REDUCTASES FAMILY MEMBER"/>
    <property type="match status" value="1"/>
</dbReference>
<protein>
    <submittedName>
        <fullName evidence="4">3-oxoacyl-ACP reductase</fullName>
    </submittedName>
</protein>
<evidence type="ECO:0000256" key="1">
    <source>
        <dbReference type="ARBA" id="ARBA00006484"/>
    </source>
</evidence>
<accession>A0A0J6SIY3</accession>
<dbReference type="PRINTS" id="PR00080">
    <property type="entry name" value="SDRFAMILY"/>
</dbReference>
<dbReference type="PATRIC" id="fig|298794.3.peg.1448"/>
<comment type="caution">
    <text evidence="4">The sequence shown here is derived from an EMBL/GenBank/DDBJ whole genome shotgun (WGS) entry which is preliminary data.</text>
</comment>
<dbReference type="SMART" id="SM00822">
    <property type="entry name" value="PKS_KR"/>
    <property type="match status" value="1"/>
</dbReference>
<dbReference type="InterPro" id="IPR057326">
    <property type="entry name" value="KR_dom"/>
</dbReference>
<dbReference type="PANTHER" id="PTHR42760:SF40">
    <property type="entry name" value="3-OXOACYL-[ACYL-CARRIER-PROTEIN] REDUCTASE, CHLOROPLASTIC"/>
    <property type="match status" value="1"/>
</dbReference>
<keyword evidence="5" id="KW-1185">Reference proteome</keyword>
<dbReference type="Gene3D" id="3.40.50.720">
    <property type="entry name" value="NAD(P)-binding Rossmann-like Domain"/>
    <property type="match status" value="1"/>
</dbReference>
<name>A0A0J6SIY3_9HYPH</name>
<dbReference type="SUPFAM" id="SSF51735">
    <property type="entry name" value="NAD(P)-binding Rossmann-fold domains"/>
    <property type="match status" value="1"/>
</dbReference>
<evidence type="ECO:0000259" key="3">
    <source>
        <dbReference type="SMART" id="SM00822"/>
    </source>
</evidence>
<dbReference type="AlphaFoldDB" id="A0A0J6SIY3"/>
<keyword evidence="2" id="KW-0560">Oxidoreductase</keyword>
<reference evidence="4 5" key="1">
    <citation type="submission" date="2015-03" db="EMBL/GenBank/DDBJ databases">
        <title>Genome sequencing of Methylobacterium variabile DSM 16961.</title>
        <authorList>
            <person name="Chaudhry V."/>
            <person name="Patil P.B."/>
        </authorList>
    </citation>
    <scope>NUCLEOTIDE SEQUENCE [LARGE SCALE GENOMIC DNA]</scope>
    <source>
        <strain evidence="4 5">DSM 16961</strain>
    </source>
</reference>
<dbReference type="Proteomes" id="UP000035955">
    <property type="component" value="Unassembled WGS sequence"/>
</dbReference>
<evidence type="ECO:0000313" key="4">
    <source>
        <dbReference type="EMBL" id="KMO33577.1"/>
    </source>
</evidence>
<evidence type="ECO:0000256" key="2">
    <source>
        <dbReference type="ARBA" id="ARBA00023002"/>
    </source>
</evidence>
<dbReference type="PRINTS" id="PR00081">
    <property type="entry name" value="GDHRDH"/>
</dbReference>